<organism evidence="1 2">
    <name type="scientific">Empedobacter falsenii</name>
    <dbReference type="NCBI Taxonomy" id="343874"/>
    <lineage>
        <taxon>Bacteria</taxon>
        <taxon>Pseudomonadati</taxon>
        <taxon>Bacteroidota</taxon>
        <taxon>Flavobacteriia</taxon>
        <taxon>Flavobacteriales</taxon>
        <taxon>Weeksellaceae</taxon>
        <taxon>Empedobacter</taxon>
    </lineage>
</organism>
<sequence length="175" mass="20917">MKNYPNEHKDIVNSLLDGKFIIYPSPLFAILQQDEYAEDYKEFFKRTYEYELIIDAEFAYLSSNEVNEKRTRDFVLFLAILCRELDYSGKNFKDTIELASFDISETEQLLRQSSKWEILEKTSVDKFDTFIEAWHRRNVLKKSNNQFKFTKAVKLFFEFAVNIANTKLKEQQEIN</sequence>
<accession>A0A376GDK7</accession>
<name>A0A376GDK7_9FLAO</name>
<dbReference type="Pfam" id="PF21980">
    <property type="entry name" value="MksE"/>
    <property type="match status" value="1"/>
</dbReference>
<protein>
    <submittedName>
        <fullName evidence="1">Uncharacterized protein</fullName>
    </submittedName>
</protein>
<proteinExistence type="predicted"/>
<dbReference type="EMBL" id="UFXS01000001">
    <property type="protein sequence ID" value="STD58895.1"/>
    <property type="molecule type" value="Genomic_DNA"/>
</dbReference>
<reference evidence="1 2" key="1">
    <citation type="submission" date="2018-06" db="EMBL/GenBank/DDBJ databases">
        <authorList>
            <consortium name="Pathogen Informatics"/>
            <person name="Doyle S."/>
        </authorList>
    </citation>
    <scope>NUCLEOTIDE SEQUENCE [LARGE SCALE GENOMIC DNA]</scope>
    <source>
        <strain evidence="1 2">NCTC13456</strain>
    </source>
</reference>
<evidence type="ECO:0000313" key="2">
    <source>
        <dbReference type="Proteomes" id="UP000254737"/>
    </source>
</evidence>
<gene>
    <name evidence="1" type="ORF">NCTC13456_02522</name>
</gene>
<dbReference type="AlphaFoldDB" id="A0A376GDK7"/>
<evidence type="ECO:0000313" key="1">
    <source>
        <dbReference type="EMBL" id="STD58895.1"/>
    </source>
</evidence>
<dbReference type="RefSeq" id="WP_115000817.1">
    <property type="nucleotide sequence ID" value="NZ_UFXS01000001.1"/>
</dbReference>
<dbReference type="STRING" id="343874.GCA_000805695_02020"/>
<dbReference type="Proteomes" id="UP000254737">
    <property type="component" value="Unassembled WGS sequence"/>
</dbReference>
<dbReference type="InterPro" id="IPR053841">
    <property type="entry name" value="MksE"/>
</dbReference>